<comment type="caution">
    <text evidence="2">The sequence shown here is derived from an EMBL/GenBank/DDBJ whole genome shotgun (WGS) entry which is preliminary data.</text>
</comment>
<keyword evidence="1" id="KW-0472">Membrane</keyword>
<keyword evidence="1" id="KW-1133">Transmembrane helix</keyword>
<feature type="transmembrane region" description="Helical" evidence="1">
    <location>
        <begin position="194"/>
        <end position="213"/>
    </location>
</feature>
<feature type="transmembrane region" description="Helical" evidence="1">
    <location>
        <begin position="139"/>
        <end position="159"/>
    </location>
</feature>
<sequence length="246" mass="27976">MLLDKNKIFITGILGILGSVLVGVGEFLLHFSLHIIGNADNYQFFQFVPKNSLIKGHFLAVFGVPFYFLGYYHIYKMLEKGNKKLASIVFGLGILAFTIGGFWITSRAFLGTIVHLQNDIDTKVYQKILDNYTLISESLVQILRIIILLLSVFFSITILKGGTCYKKWMAIFNPIVLLISVSTLYFISPQIGKYIAPIAMNVVHFIVFSLSLYQLKKTTLYQYENNKKNCRNYINTNSIISNYCSC</sequence>
<dbReference type="Proteomes" id="UP000076923">
    <property type="component" value="Unassembled WGS sequence"/>
</dbReference>
<name>A0A176TES2_9FLAO</name>
<organism evidence="2 3">
    <name type="scientific">Polaribacter atrinae</name>
    <dbReference type="NCBI Taxonomy" id="1333662"/>
    <lineage>
        <taxon>Bacteria</taxon>
        <taxon>Pseudomonadati</taxon>
        <taxon>Bacteroidota</taxon>
        <taxon>Flavobacteriia</taxon>
        <taxon>Flavobacteriales</taxon>
        <taxon>Flavobacteriaceae</taxon>
    </lineage>
</organism>
<feature type="transmembrane region" description="Helical" evidence="1">
    <location>
        <begin position="12"/>
        <end position="36"/>
    </location>
</feature>
<feature type="transmembrane region" description="Helical" evidence="1">
    <location>
        <begin position="86"/>
        <end position="104"/>
    </location>
</feature>
<feature type="transmembrane region" description="Helical" evidence="1">
    <location>
        <begin position="171"/>
        <end position="188"/>
    </location>
</feature>
<keyword evidence="1" id="KW-0812">Transmembrane</keyword>
<dbReference type="InterPro" id="IPR046475">
    <property type="entry name" value="DUF6796"/>
</dbReference>
<dbReference type="RefSeq" id="WP_068448923.1">
    <property type="nucleotide sequence ID" value="NZ_CP150660.1"/>
</dbReference>
<dbReference type="Pfam" id="PF20599">
    <property type="entry name" value="DUF6796"/>
    <property type="match status" value="1"/>
</dbReference>
<reference evidence="2 3" key="1">
    <citation type="submission" date="2016-02" db="EMBL/GenBank/DDBJ databases">
        <title>Draft genome sequence of Polaribacter atrinae KACC17473.</title>
        <authorList>
            <person name="Shin S.-K."/>
            <person name="Yi H."/>
        </authorList>
    </citation>
    <scope>NUCLEOTIDE SEQUENCE [LARGE SCALE GENOMIC DNA]</scope>
    <source>
        <strain evidence="2 3">KACC 17473</strain>
    </source>
</reference>
<protein>
    <recommendedName>
        <fullName evidence="4">DUF4386 domain-containing protein</fullName>
    </recommendedName>
</protein>
<feature type="transmembrane region" description="Helical" evidence="1">
    <location>
        <begin position="56"/>
        <end position="74"/>
    </location>
</feature>
<gene>
    <name evidence="2" type="ORF">LPB303_06310</name>
</gene>
<dbReference type="STRING" id="1333662.LPB303_06310"/>
<evidence type="ECO:0008006" key="4">
    <source>
        <dbReference type="Google" id="ProtNLM"/>
    </source>
</evidence>
<evidence type="ECO:0000256" key="1">
    <source>
        <dbReference type="SAM" id="Phobius"/>
    </source>
</evidence>
<evidence type="ECO:0000313" key="3">
    <source>
        <dbReference type="Proteomes" id="UP000076923"/>
    </source>
</evidence>
<accession>A0A176TES2</accession>
<proteinExistence type="predicted"/>
<dbReference type="AlphaFoldDB" id="A0A176TES2"/>
<dbReference type="EMBL" id="LVWE01000010">
    <property type="protein sequence ID" value="OAD45896.1"/>
    <property type="molecule type" value="Genomic_DNA"/>
</dbReference>
<evidence type="ECO:0000313" key="2">
    <source>
        <dbReference type="EMBL" id="OAD45896.1"/>
    </source>
</evidence>
<dbReference type="OrthoDB" id="1425061at2"/>
<keyword evidence="3" id="KW-1185">Reference proteome</keyword>